<name>A0ABY0E9I3_9BRAD</name>
<feature type="signal peptide" evidence="1">
    <location>
        <begin position="1"/>
        <end position="21"/>
    </location>
</feature>
<evidence type="ECO:0000313" key="2">
    <source>
        <dbReference type="EMBL" id="RXH13724.1"/>
    </source>
</evidence>
<protein>
    <submittedName>
        <fullName evidence="2">Uncharacterized protein</fullName>
    </submittedName>
</protein>
<gene>
    <name evidence="2" type="ORF">EAS56_14100</name>
</gene>
<feature type="chain" id="PRO_5046602873" evidence="1">
    <location>
        <begin position="22"/>
        <end position="433"/>
    </location>
</feature>
<keyword evidence="1" id="KW-0732">Signal</keyword>
<evidence type="ECO:0000256" key="1">
    <source>
        <dbReference type="SAM" id="SignalP"/>
    </source>
</evidence>
<sequence length="433" mass="45355">MRLMLPAVAAAVLATSAPALAVDQTVPGSGNAAAGELAARSPLVKSALARIEQVIATIGNAKLKAATHDALFNPDTCVTHRANLTAADKDKIVAELIKQGLINEADGKAFPGGAVTGVFPPLRDDGTACPHLPMAWGAAPGSAFTGHHSYPGGLPVHESFNLSSAISFSENYRLNVGLTGEDGLPRVAPLPPNGSREAVDHSDLVIDHDAIVAAPMWHDWAKPIVFQWNADGSEFAEFNFGGNGETDADGAKGDSRTGGHHILGVAESMARDLPAPFIVIQASAHSAPTLGHEYMVVNWLRAAAIIAHVDPIARGYLVKDASGHLRLPPARTTDTFDFLAAKLGNLSAETVIHNLSDADYIFAGPAVTAAVAILSKLAPDYGFDPADAAKFNNGFRNPALSYLSAERILIRYNHDGLAGVRHDLDALKKAKAI</sequence>
<dbReference type="RefSeq" id="WP_128951948.1">
    <property type="nucleotide sequence ID" value="NZ_CP030053.1"/>
</dbReference>
<keyword evidence="3" id="KW-1185">Reference proteome</keyword>
<organism evidence="2 3">
    <name type="scientific">Bradyrhizobium guangzhouense</name>
    <dbReference type="NCBI Taxonomy" id="1325095"/>
    <lineage>
        <taxon>Bacteria</taxon>
        <taxon>Pseudomonadati</taxon>
        <taxon>Pseudomonadota</taxon>
        <taxon>Alphaproteobacteria</taxon>
        <taxon>Hyphomicrobiales</taxon>
        <taxon>Nitrobacteraceae</taxon>
        <taxon>Bradyrhizobium</taxon>
    </lineage>
</organism>
<evidence type="ECO:0000313" key="3">
    <source>
        <dbReference type="Proteomes" id="UP000290401"/>
    </source>
</evidence>
<dbReference type="EMBL" id="RDQZ01000009">
    <property type="protein sequence ID" value="RXH13724.1"/>
    <property type="molecule type" value="Genomic_DNA"/>
</dbReference>
<accession>A0ABY0E9I3</accession>
<comment type="caution">
    <text evidence="2">The sequence shown here is derived from an EMBL/GenBank/DDBJ whole genome shotgun (WGS) entry which is preliminary data.</text>
</comment>
<dbReference type="Proteomes" id="UP000290401">
    <property type="component" value="Unassembled WGS sequence"/>
</dbReference>
<reference evidence="2 3" key="1">
    <citation type="submission" date="2018-10" db="EMBL/GenBank/DDBJ databases">
        <title>Bradyrhizobium sp. nov., effective nodules isolated from peanut in China.</title>
        <authorList>
            <person name="Li Y."/>
        </authorList>
    </citation>
    <scope>NUCLEOTIDE SEQUENCE [LARGE SCALE GENOMIC DNA]</scope>
    <source>
        <strain evidence="2 3">CCBAU 53426</strain>
    </source>
</reference>
<proteinExistence type="predicted"/>